<evidence type="ECO:0000256" key="8">
    <source>
        <dbReference type="PROSITE-ProRule" id="PRU00357"/>
    </source>
</evidence>
<dbReference type="GO" id="GO:0005634">
    <property type="term" value="C:nucleus"/>
    <property type="evidence" value="ECO:0007669"/>
    <property type="project" value="UniProtKB-SubCell"/>
</dbReference>
<feature type="region of interest" description="Disordered" evidence="9">
    <location>
        <begin position="64"/>
        <end position="124"/>
    </location>
</feature>
<keyword evidence="6 8" id="KW-0539">Nucleus</keyword>
<sequence>MDESERQRSSAANAVGGSTARACDGCLRRRARWYCGADDAFLCQVCDSSVHSANSLARRHQRLRLHTASSSSPPSSSPSFLIHDPTYTRRHPVPISWRRRKPRTPRPYHLQSIKLPPTPAPPEPLVPDLDVEDEEELEMQIICRVPVLDPFFANFCPPLEEIPPPPPPPELTEMDMLDYYGLENLDVESLLGVGLDDVMESSLYHVEGFAAAEGDDVGRIKMELDLDGMGDCLASLTAAAEDQSAGEGGGVLKKMGLRLNYDAVIDAWSRSSGNSPWATGGRPQFDTEGAGCLPAATFTGMSSEGANIWGRGRWAASGGEEREARVTRYREKRRTRLFAKKIRYEVRKLNAEKRPRMKGRFVKRTAVSTAA</sequence>
<dbReference type="PANTHER" id="PTHR31874:SF1">
    <property type="entry name" value="ZINC FINGER PROTEIN CONSTANS-LIKE 6"/>
    <property type="match status" value="1"/>
</dbReference>
<evidence type="ECO:0000313" key="13">
    <source>
        <dbReference type="Proteomes" id="UP001418222"/>
    </source>
</evidence>
<dbReference type="PROSITE" id="PS51017">
    <property type="entry name" value="CCT"/>
    <property type="match status" value="1"/>
</dbReference>
<gene>
    <name evidence="12" type="primary">COL16</name>
    <name evidence="12" type="ORF">KSP39_PZI020594</name>
</gene>
<dbReference type="GO" id="GO:0006355">
    <property type="term" value="P:regulation of DNA-templated transcription"/>
    <property type="evidence" value="ECO:0007669"/>
    <property type="project" value="TreeGrafter"/>
</dbReference>
<evidence type="ECO:0000256" key="4">
    <source>
        <dbReference type="ARBA" id="ARBA00022771"/>
    </source>
</evidence>
<dbReference type="CDD" id="cd19821">
    <property type="entry name" value="Bbox1_BBX-like"/>
    <property type="match status" value="1"/>
</dbReference>
<dbReference type="Pfam" id="PF06203">
    <property type="entry name" value="CCT"/>
    <property type="match status" value="1"/>
</dbReference>
<keyword evidence="5" id="KW-0862">Zinc</keyword>
<organism evidence="12 13">
    <name type="scientific">Platanthera zijinensis</name>
    <dbReference type="NCBI Taxonomy" id="2320716"/>
    <lineage>
        <taxon>Eukaryota</taxon>
        <taxon>Viridiplantae</taxon>
        <taxon>Streptophyta</taxon>
        <taxon>Embryophyta</taxon>
        <taxon>Tracheophyta</taxon>
        <taxon>Spermatophyta</taxon>
        <taxon>Magnoliopsida</taxon>
        <taxon>Liliopsida</taxon>
        <taxon>Asparagales</taxon>
        <taxon>Orchidaceae</taxon>
        <taxon>Orchidoideae</taxon>
        <taxon>Orchideae</taxon>
        <taxon>Orchidinae</taxon>
        <taxon>Platanthera</taxon>
    </lineage>
</organism>
<evidence type="ECO:0000256" key="3">
    <source>
        <dbReference type="ARBA" id="ARBA00022723"/>
    </source>
</evidence>
<dbReference type="Pfam" id="PF00643">
    <property type="entry name" value="zf-B_box"/>
    <property type="match status" value="1"/>
</dbReference>
<dbReference type="Proteomes" id="UP001418222">
    <property type="component" value="Unassembled WGS sequence"/>
</dbReference>
<dbReference type="InterPro" id="IPR000315">
    <property type="entry name" value="Znf_B-box"/>
</dbReference>
<evidence type="ECO:0000313" key="12">
    <source>
        <dbReference type="EMBL" id="KAK8921505.1"/>
    </source>
</evidence>
<evidence type="ECO:0000256" key="6">
    <source>
        <dbReference type="ARBA" id="ARBA00023242"/>
    </source>
</evidence>
<feature type="compositionally biased region" description="Basic residues" evidence="9">
    <location>
        <begin position="88"/>
        <end position="106"/>
    </location>
</feature>
<comment type="caution">
    <text evidence="12">The sequence shown here is derived from an EMBL/GenBank/DDBJ whole genome shotgun (WGS) entry which is preliminary data.</text>
</comment>
<reference evidence="12 13" key="1">
    <citation type="journal article" date="2022" name="Nat. Plants">
        <title>Genomes of leafy and leafless Platanthera orchids illuminate the evolution of mycoheterotrophy.</title>
        <authorList>
            <person name="Li M.H."/>
            <person name="Liu K.W."/>
            <person name="Li Z."/>
            <person name="Lu H.C."/>
            <person name="Ye Q.L."/>
            <person name="Zhang D."/>
            <person name="Wang J.Y."/>
            <person name="Li Y.F."/>
            <person name="Zhong Z.M."/>
            <person name="Liu X."/>
            <person name="Yu X."/>
            <person name="Liu D.K."/>
            <person name="Tu X.D."/>
            <person name="Liu B."/>
            <person name="Hao Y."/>
            <person name="Liao X.Y."/>
            <person name="Jiang Y.T."/>
            <person name="Sun W.H."/>
            <person name="Chen J."/>
            <person name="Chen Y.Q."/>
            <person name="Ai Y."/>
            <person name="Zhai J.W."/>
            <person name="Wu S.S."/>
            <person name="Zhou Z."/>
            <person name="Hsiao Y.Y."/>
            <person name="Wu W.L."/>
            <person name="Chen Y.Y."/>
            <person name="Lin Y.F."/>
            <person name="Hsu J.L."/>
            <person name="Li C.Y."/>
            <person name="Wang Z.W."/>
            <person name="Zhao X."/>
            <person name="Zhong W.Y."/>
            <person name="Ma X.K."/>
            <person name="Ma L."/>
            <person name="Huang J."/>
            <person name="Chen G.Z."/>
            <person name="Huang M.Z."/>
            <person name="Huang L."/>
            <person name="Peng D.H."/>
            <person name="Luo Y.B."/>
            <person name="Zou S.Q."/>
            <person name="Chen S.P."/>
            <person name="Lan S."/>
            <person name="Tsai W.C."/>
            <person name="Van de Peer Y."/>
            <person name="Liu Z.J."/>
        </authorList>
    </citation>
    <scope>NUCLEOTIDE SEQUENCE [LARGE SCALE GENOMIC DNA]</scope>
    <source>
        <strain evidence="12">Lor287</strain>
    </source>
</reference>
<evidence type="ECO:0000256" key="9">
    <source>
        <dbReference type="SAM" id="MobiDB-lite"/>
    </source>
</evidence>
<evidence type="ECO:0000256" key="1">
    <source>
        <dbReference type="ARBA" id="ARBA00004123"/>
    </source>
</evidence>
<dbReference type="PANTHER" id="PTHR31874">
    <property type="entry name" value="CCT MOTIF FAMILY PROTEIN, EXPRESSED"/>
    <property type="match status" value="1"/>
</dbReference>
<dbReference type="InterPro" id="IPR010402">
    <property type="entry name" value="CCT_domain"/>
</dbReference>
<dbReference type="GO" id="GO:0008270">
    <property type="term" value="F:zinc ion binding"/>
    <property type="evidence" value="ECO:0007669"/>
    <property type="project" value="UniProtKB-KW"/>
</dbReference>
<dbReference type="SMART" id="SM00336">
    <property type="entry name" value="BBOX"/>
    <property type="match status" value="1"/>
</dbReference>
<dbReference type="EMBL" id="JBBWWQ010000018">
    <property type="protein sequence ID" value="KAK8921505.1"/>
    <property type="molecule type" value="Genomic_DNA"/>
</dbReference>
<keyword evidence="3" id="KW-0479">Metal-binding</keyword>
<keyword evidence="4 7" id="KW-0863">Zinc-finger</keyword>
<comment type="subcellular location">
    <subcellularLocation>
        <location evidence="1 8">Nucleus</location>
    </subcellularLocation>
</comment>
<dbReference type="InterPro" id="IPR052453">
    <property type="entry name" value="CONSTANS-like_ZF"/>
</dbReference>
<evidence type="ECO:0000256" key="5">
    <source>
        <dbReference type="ARBA" id="ARBA00022833"/>
    </source>
</evidence>
<protein>
    <submittedName>
        <fullName evidence="12">Zinc finger protein CONSTANS-LIKE 16</fullName>
    </submittedName>
</protein>
<comment type="similarity">
    <text evidence="2">Belongs to the CONSTANS family.</text>
</comment>
<feature type="domain" description="B box-type" evidence="10">
    <location>
        <begin position="18"/>
        <end position="65"/>
    </location>
</feature>
<keyword evidence="13" id="KW-1185">Reference proteome</keyword>
<proteinExistence type="inferred from homology"/>
<dbReference type="InterPro" id="IPR049808">
    <property type="entry name" value="CONSTANS-like_Bbox1"/>
</dbReference>
<feature type="compositionally biased region" description="Low complexity" evidence="9">
    <location>
        <begin position="69"/>
        <end position="79"/>
    </location>
</feature>
<accession>A0AAP0FX59</accession>
<evidence type="ECO:0000259" key="10">
    <source>
        <dbReference type="PROSITE" id="PS50119"/>
    </source>
</evidence>
<evidence type="ECO:0000256" key="7">
    <source>
        <dbReference type="PROSITE-ProRule" id="PRU00024"/>
    </source>
</evidence>
<evidence type="ECO:0000256" key="2">
    <source>
        <dbReference type="ARBA" id="ARBA00010024"/>
    </source>
</evidence>
<feature type="domain" description="CCT" evidence="11">
    <location>
        <begin position="322"/>
        <end position="364"/>
    </location>
</feature>
<name>A0AAP0FX59_9ASPA</name>
<evidence type="ECO:0000259" key="11">
    <source>
        <dbReference type="PROSITE" id="PS51017"/>
    </source>
</evidence>
<dbReference type="PROSITE" id="PS50119">
    <property type="entry name" value="ZF_BBOX"/>
    <property type="match status" value="1"/>
</dbReference>
<dbReference type="AlphaFoldDB" id="A0AAP0FX59"/>